<dbReference type="AlphaFoldDB" id="A0A8H7ZGC4"/>
<proteinExistence type="predicted"/>
<dbReference type="Proteomes" id="UP000669133">
    <property type="component" value="Unassembled WGS sequence"/>
</dbReference>
<dbReference type="GO" id="GO:0003677">
    <property type="term" value="F:DNA binding"/>
    <property type="evidence" value="ECO:0007669"/>
    <property type="project" value="TreeGrafter"/>
</dbReference>
<dbReference type="PANTHER" id="PTHR19303">
    <property type="entry name" value="TRANSPOSON"/>
    <property type="match status" value="1"/>
</dbReference>
<dbReference type="OrthoDB" id="4033386at2759"/>
<evidence type="ECO:0000256" key="1">
    <source>
        <dbReference type="SAM" id="MobiDB-lite"/>
    </source>
</evidence>
<evidence type="ECO:0000259" key="2">
    <source>
        <dbReference type="Pfam" id="PF03184"/>
    </source>
</evidence>
<keyword evidence="4" id="KW-1185">Reference proteome</keyword>
<gene>
    <name evidence="3" type="ORF">I9W82_000333</name>
</gene>
<feature type="compositionally biased region" description="Polar residues" evidence="1">
    <location>
        <begin position="850"/>
        <end position="862"/>
    </location>
</feature>
<feature type="compositionally biased region" description="Basic and acidic residues" evidence="1">
    <location>
        <begin position="864"/>
        <end position="885"/>
    </location>
</feature>
<dbReference type="PANTHER" id="PTHR19303:SF74">
    <property type="entry name" value="POGO TRANSPOSABLE ELEMENT WITH KRAB DOMAIN"/>
    <property type="match status" value="1"/>
</dbReference>
<feature type="region of interest" description="Disordered" evidence="1">
    <location>
        <begin position="698"/>
        <end position="732"/>
    </location>
</feature>
<dbReference type="InterPro" id="IPR004875">
    <property type="entry name" value="DDE_SF_endonuclease_dom"/>
</dbReference>
<comment type="caution">
    <text evidence="3">The sequence shown here is derived from an EMBL/GenBank/DDBJ whole genome shotgun (WGS) entry which is preliminary data.</text>
</comment>
<feature type="region of interest" description="Disordered" evidence="1">
    <location>
        <begin position="444"/>
        <end position="469"/>
    </location>
</feature>
<feature type="compositionally biased region" description="Basic and acidic residues" evidence="1">
    <location>
        <begin position="840"/>
        <end position="849"/>
    </location>
</feature>
<dbReference type="InterPro" id="IPR050863">
    <property type="entry name" value="CenT-Element_Derived"/>
</dbReference>
<feature type="region of interest" description="Disordered" evidence="1">
    <location>
        <begin position="814"/>
        <end position="885"/>
    </location>
</feature>
<feature type="domain" description="DDE-1" evidence="2">
    <location>
        <begin position="229"/>
        <end position="358"/>
    </location>
</feature>
<name>A0A8H7ZGC4_9ASCO</name>
<feature type="compositionally biased region" description="Polar residues" evidence="1">
    <location>
        <begin position="822"/>
        <end position="839"/>
    </location>
</feature>
<dbReference type="RefSeq" id="XP_067550359.1">
    <property type="nucleotide sequence ID" value="XM_067692283.1"/>
</dbReference>
<reference evidence="3 4" key="1">
    <citation type="submission" date="2020-12" db="EMBL/GenBank/DDBJ databases">
        <title>Effect of drift, selection, and recombination on the evolution of hybrid genomes in Candida yeast pathogens.</title>
        <authorList>
            <person name="Mixao V."/>
            <person name="Ksiezopolska E."/>
            <person name="Saus E."/>
            <person name="Boekhout T."/>
            <person name="Gacser A."/>
            <person name="Gabaldon T."/>
        </authorList>
    </citation>
    <scope>NUCLEOTIDE SEQUENCE [LARGE SCALE GENOMIC DNA]</scope>
    <source>
        <strain evidence="3 4">BP57</strain>
    </source>
</reference>
<sequence length="960" mass="107837">MEAANSSKRSRASFDPVKLKQALVYYKRHENDTKPPVKKKLAKDFGVAYNTFKRHLKELNQKIARDRESGSFSEPIDYERYIPLVTFYGRKFEDEEERLVVDHLMHRWNYKKLVSQQLAVDTGSLVLLAKGSKPLVSKAWLQCVRKRYPVLEMANFNVGYSMISLEDLNAIRSWLNEYKSLLDTFKFGESQIWNMTEASFELGVVSKSWSKVWLDDDGKQAANFEKKEYMTVLETVSADGKALTPFLLYKGEDTSLSRYKPDNVPPFYYRSLQNGLLTSDIAIEWLEKLFIRETGVSENSSPTCLILEESNCFTSGKFRAKCKEYNIQVLYVPQRVSFLLQPLDQVLLSVISNEFRGGIFIDGKVPALDIDRGEFIISYDSVRSQRLKPQVLQYAWRMVGLFPYDRDRIFRSPKSSTDQNANLSINTTEDATVLSIGSHQNYTWTKAPDESDAQTSEALANERLSERPSLQEAQLGDILPNKLATGQSDTPLSKNTAEAYVPFTGLVTLKVSSDALNSLCVQNSKVIADAIEAPQFIVGAVNEINNEERGMADKTLAKDQIVQEVERIPHITVSAETPETSSKQGRTEAESGMIVSDNPLGKDIDAGLGKSTTMFPDTGKIDTAPNVALPEKPKISDKDRCGCADISVNNSNPYPHKIDGLVTTSFDGEAAEEYSRSMPRMPLADLLAKSASYRDDTPDVGMSVSAPSASKSAVQSTPYAAEKAPDANTQTRKSTVQDMEMHFMRQALRLDQNEDYVPQKEHTYKSFTGDMLPSNVPPTEDTSPKEIIEISSSESMEEEPTILDKATETMATPSNEPLLEQSPPQEFAETSNESRSVEPTTKENEESHNPSDNVPVTQNSEPLQVDHPDSAKTQPDEPKEVTESQLRKLQEDVEVWRLRALHNEVLFQTASRLFYEASKIGGYFMRPEEYNPEKKMLSADFMDSALRDLAQGQKSNQKHL</sequence>
<evidence type="ECO:0000313" key="4">
    <source>
        <dbReference type="Proteomes" id="UP000669133"/>
    </source>
</evidence>
<dbReference type="GeneID" id="93648962"/>
<dbReference type="EMBL" id="JAEOAQ010000001">
    <property type="protein sequence ID" value="KAG5421243.1"/>
    <property type="molecule type" value="Genomic_DNA"/>
</dbReference>
<protein>
    <recommendedName>
        <fullName evidence="2">DDE-1 domain-containing protein</fullName>
    </recommendedName>
</protein>
<dbReference type="Pfam" id="PF03184">
    <property type="entry name" value="DDE_1"/>
    <property type="match status" value="1"/>
</dbReference>
<accession>A0A8H7ZGC4</accession>
<dbReference type="GO" id="GO:0005634">
    <property type="term" value="C:nucleus"/>
    <property type="evidence" value="ECO:0007669"/>
    <property type="project" value="TreeGrafter"/>
</dbReference>
<evidence type="ECO:0000313" key="3">
    <source>
        <dbReference type="EMBL" id="KAG5421243.1"/>
    </source>
</evidence>
<feature type="compositionally biased region" description="Low complexity" evidence="1">
    <location>
        <begin position="703"/>
        <end position="716"/>
    </location>
</feature>
<organism evidence="3 4">
    <name type="scientific">Candida metapsilosis</name>
    <dbReference type="NCBI Taxonomy" id="273372"/>
    <lineage>
        <taxon>Eukaryota</taxon>
        <taxon>Fungi</taxon>
        <taxon>Dikarya</taxon>
        <taxon>Ascomycota</taxon>
        <taxon>Saccharomycotina</taxon>
        <taxon>Pichiomycetes</taxon>
        <taxon>Debaryomycetaceae</taxon>
        <taxon>Candida/Lodderomyces clade</taxon>
        <taxon>Candida</taxon>
    </lineage>
</organism>